<dbReference type="Proteomes" id="UP001218895">
    <property type="component" value="Chromosome"/>
</dbReference>
<evidence type="ECO:0000256" key="4">
    <source>
        <dbReference type="SAM" id="MobiDB-lite"/>
    </source>
</evidence>
<gene>
    <name evidence="7" type="ORF">L1994_07590</name>
</gene>
<organism evidence="7 8">
    <name type="scientific">Methanomicrobium antiquum</name>
    <dbReference type="NCBI Taxonomy" id="487686"/>
    <lineage>
        <taxon>Archaea</taxon>
        <taxon>Methanobacteriati</taxon>
        <taxon>Methanobacteriota</taxon>
        <taxon>Stenosarchaea group</taxon>
        <taxon>Methanomicrobia</taxon>
        <taxon>Methanomicrobiales</taxon>
        <taxon>Methanomicrobiaceae</taxon>
        <taxon>Methanomicrobium</taxon>
    </lineage>
</organism>
<sequence>MRILAIGVGGAGSRIVDQLYYQDRKSSVSCISPVVIDTDGNYLSQLRNLPEDSKIFFPALDPDVHYDIMSTVDVSEIMSNIKKLDTVNLDALMVFSGLGGNVCDIVPHLIEEIRKAFFEPVFAVCTLPYLREGRAIAKKAADDLDKIEECADAVILFDNETWYKKIKSSFETTLDEHGEPVVKPSPFGKIFPENPRDIYRMLNERISRQIGLLLRAGEFNESGLDSAEVVLDAGEILNTLKGNGITAIGYAIENLPFNWMDTFERLRSDTYFSEGSHKRATRIVALAKQAVYEDISIPCDLTSADKALILIAGPSHELSMKGFQTVRKWIDSSIAGLEMRSGDYPVRNTRFVGIIIMLSGIHNVPRVEEIKKLREEYLEELAQKEKEAEYSRVLAEEEALLLSGNENANIIEISRNTQTDPYSNTQTDPYSVPSPVNQRVEYPENRGYYDPPYNQPSDYSRANYDEQALEDEAWGLIGGYSSIPPKNPGHNENIPPIIEDNGYHMNRQNPNLPKKYPDEDYSRIDTPKEPVLTLDMIDFLEDESGECAEDSSSYFRGAKEDDSVVETSISFVELLDDDDEENFDERTQNLGNAKTATFSDAALSYIEEEEEDEDNIPLTSPEYVRKQELEEYKKEIMESAPVKEKEKLHDDKIVISGKKEKKKDENQLNLPGRSEKTNLDMTRMTSVNLGNAPKDSIFGIKDIKGPGLPKERSDVARVGETISIGGPVQRSSDKSFSAGSFSAGSRMRPNDNAFSGGKISGGSVIRPNDSSLSGRKVSIQPSIKAKEGSLSGAKLSVRPNIKPKDNLSGGKISMGSSAKRPVELLSSGIKSSPGVKPKELLSGGIKAGNSSKPKELLSDNVKIGSGPKRPKESLSKDLKVGKNPGPVPGSPTKKQQSRVSSEKKKSSFSNDEDEDLFWI</sequence>
<dbReference type="Pfam" id="PF21011">
    <property type="entry name" value="CetZ_C"/>
    <property type="match status" value="1"/>
</dbReference>
<protein>
    <submittedName>
        <fullName evidence="7">Tubulin/FtsZ family protein</fullName>
    </submittedName>
</protein>
<feature type="region of interest" description="Disordered" evidence="4">
    <location>
        <begin position="415"/>
        <end position="436"/>
    </location>
</feature>
<feature type="compositionally biased region" description="Basic and acidic residues" evidence="4">
    <location>
        <begin position="869"/>
        <end position="880"/>
    </location>
</feature>
<dbReference type="EMBL" id="CP091092">
    <property type="protein sequence ID" value="WFN36013.1"/>
    <property type="molecule type" value="Genomic_DNA"/>
</dbReference>
<feature type="domain" description="Tubulin-like CetZ C-terminal" evidence="6">
    <location>
        <begin position="197"/>
        <end position="372"/>
    </location>
</feature>
<keyword evidence="1" id="KW-0547">Nucleotide-binding</keyword>
<dbReference type="GO" id="GO:0032153">
    <property type="term" value="C:cell division site"/>
    <property type="evidence" value="ECO:0007669"/>
    <property type="project" value="TreeGrafter"/>
</dbReference>
<dbReference type="InterPro" id="IPR037103">
    <property type="entry name" value="Tubulin/FtsZ-like_C"/>
</dbReference>
<evidence type="ECO:0000256" key="1">
    <source>
        <dbReference type="ARBA" id="ARBA00022741"/>
    </source>
</evidence>
<name>A0AAF0JT87_9EURY</name>
<proteinExistence type="predicted"/>
<feature type="compositionally biased region" description="Basic and acidic residues" evidence="4">
    <location>
        <begin position="701"/>
        <end position="717"/>
    </location>
</feature>
<dbReference type="CDD" id="cd02202">
    <property type="entry name" value="CetZ_tubulin-like"/>
    <property type="match status" value="1"/>
</dbReference>
<dbReference type="RefSeq" id="WP_278098851.1">
    <property type="nucleotide sequence ID" value="NZ_CP091092.1"/>
</dbReference>
<evidence type="ECO:0000256" key="3">
    <source>
        <dbReference type="SAM" id="Coils"/>
    </source>
</evidence>
<evidence type="ECO:0000313" key="7">
    <source>
        <dbReference type="EMBL" id="WFN36013.1"/>
    </source>
</evidence>
<evidence type="ECO:0000259" key="5">
    <source>
        <dbReference type="Pfam" id="PF00091"/>
    </source>
</evidence>
<feature type="region of interest" description="Disordered" evidence="4">
    <location>
        <begin position="654"/>
        <end position="919"/>
    </location>
</feature>
<dbReference type="Gene3D" id="3.30.1330.20">
    <property type="entry name" value="Tubulin/FtsZ, C-terminal domain"/>
    <property type="match status" value="1"/>
</dbReference>
<dbReference type="GO" id="GO:0003924">
    <property type="term" value="F:GTPase activity"/>
    <property type="evidence" value="ECO:0007669"/>
    <property type="project" value="InterPro"/>
</dbReference>
<evidence type="ECO:0000313" key="8">
    <source>
        <dbReference type="Proteomes" id="UP001218895"/>
    </source>
</evidence>
<dbReference type="GeneID" id="79950250"/>
<evidence type="ECO:0000259" key="6">
    <source>
        <dbReference type="Pfam" id="PF21011"/>
    </source>
</evidence>
<accession>A0AAF0JT87</accession>
<reference evidence="7" key="1">
    <citation type="submission" date="2022-01" db="EMBL/GenBank/DDBJ databases">
        <title>Complete genome of Methanomicrobium antiquum DSM 21220.</title>
        <authorList>
            <person name="Chen S.-C."/>
            <person name="You Y.-T."/>
            <person name="Zhou Y.-Z."/>
            <person name="Lai M.-C."/>
        </authorList>
    </citation>
    <scope>NUCLEOTIDE SEQUENCE</scope>
    <source>
        <strain evidence="7">DSM 21220</strain>
    </source>
</reference>
<feature type="coiled-coil region" evidence="3">
    <location>
        <begin position="367"/>
        <end position="398"/>
    </location>
</feature>
<feature type="compositionally biased region" description="Low complexity" evidence="4">
    <location>
        <begin position="734"/>
        <end position="745"/>
    </location>
</feature>
<dbReference type="Gene3D" id="3.40.50.1440">
    <property type="entry name" value="Tubulin/FtsZ, GTPase domain"/>
    <property type="match status" value="1"/>
</dbReference>
<dbReference type="InterPro" id="IPR045061">
    <property type="entry name" value="FtsZ/CetZ"/>
</dbReference>
<feature type="domain" description="Tubulin/FtsZ GTPase" evidence="5">
    <location>
        <begin position="2"/>
        <end position="165"/>
    </location>
</feature>
<dbReference type="SUPFAM" id="SSF52490">
    <property type="entry name" value="Tubulin nucleotide-binding domain-like"/>
    <property type="match status" value="1"/>
</dbReference>
<dbReference type="InterPro" id="IPR003008">
    <property type="entry name" value="Tubulin_FtsZ_GTPase"/>
</dbReference>
<dbReference type="PANTHER" id="PTHR30314">
    <property type="entry name" value="CELL DIVISION PROTEIN FTSZ-RELATED"/>
    <property type="match status" value="1"/>
</dbReference>
<feature type="compositionally biased region" description="Acidic residues" evidence="4">
    <location>
        <begin position="910"/>
        <end position="919"/>
    </location>
</feature>
<feature type="compositionally biased region" description="Polar residues" evidence="4">
    <location>
        <begin position="679"/>
        <end position="689"/>
    </location>
</feature>
<keyword evidence="3" id="KW-0175">Coiled coil</keyword>
<dbReference type="InterPro" id="IPR048737">
    <property type="entry name" value="CetZ_C"/>
</dbReference>
<dbReference type="PANTHER" id="PTHR30314:SF10">
    <property type="entry name" value="TUBULIN-LIKE PROTEIN CETZ"/>
    <property type="match status" value="1"/>
</dbReference>
<dbReference type="GO" id="GO:0005525">
    <property type="term" value="F:GTP binding"/>
    <property type="evidence" value="ECO:0007669"/>
    <property type="project" value="UniProtKB-KW"/>
</dbReference>
<evidence type="ECO:0000256" key="2">
    <source>
        <dbReference type="ARBA" id="ARBA00023134"/>
    </source>
</evidence>
<dbReference type="GO" id="GO:0051301">
    <property type="term" value="P:cell division"/>
    <property type="evidence" value="ECO:0007669"/>
    <property type="project" value="TreeGrafter"/>
</dbReference>
<dbReference type="GO" id="GO:0005737">
    <property type="term" value="C:cytoplasm"/>
    <property type="evidence" value="ECO:0007669"/>
    <property type="project" value="TreeGrafter"/>
</dbReference>
<dbReference type="KEGG" id="manq:L1994_07590"/>
<dbReference type="InterPro" id="IPR036525">
    <property type="entry name" value="Tubulin/FtsZ_GTPase_sf"/>
</dbReference>
<dbReference type="AlphaFoldDB" id="A0AAF0JT87"/>
<keyword evidence="2" id="KW-0342">GTP-binding</keyword>
<dbReference type="Pfam" id="PF00091">
    <property type="entry name" value="Tubulin"/>
    <property type="match status" value="1"/>
</dbReference>
<keyword evidence="8" id="KW-1185">Reference proteome</keyword>